<accession>A0A132MIN2</accession>
<dbReference type="PANTHER" id="PTHR43581">
    <property type="entry name" value="ATP/GTP PHOSPHATASE"/>
    <property type="match status" value="1"/>
</dbReference>
<dbReference type="SUPFAM" id="SSF52540">
    <property type="entry name" value="P-loop containing nucleoside triphosphate hydrolases"/>
    <property type="match status" value="1"/>
</dbReference>
<evidence type="ECO:0000313" key="4">
    <source>
        <dbReference type="EMBL" id="KWX08472.1"/>
    </source>
</evidence>
<dbReference type="AlphaFoldDB" id="A0A132MIN2"/>
<evidence type="ECO:0000313" key="3">
    <source>
        <dbReference type="EMBL" id="KWW97696.1"/>
    </source>
</evidence>
<dbReference type="CDD" id="cd01026">
    <property type="entry name" value="TOPRIM_OLD"/>
    <property type="match status" value="1"/>
</dbReference>
<dbReference type="CDD" id="cd00267">
    <property type="entry name" value="ABC_ATPase"/>
    <property type="match status" value="1"/>
</dbReference>
<dbReference type="InterPro" id="IPR041685">
    <property type="entry name" value="AAA_GajA/Old/RecF-like"/>
</dbReference>
<dbReference type="Proteomes" id="UP000070659">
    <property type="component" value="Unassembled WGS sequence"/>
</dbReference>
<feature type="domain" description="OLD protein-like TOPRIM" evidence="2">
    <location>
        <begin position="410"/>
        <end position="477"/>
    </location>
</feature>
<comment type="caution">
    <text evidence="3">The sequence shown here is derived from an EMBL/GenBank/DDBJ whole genome shotgun (WGS) entry which is preliminary data.</text>
</comment>
<dbReference type="Gene3D" id="3.40.50.300">
    <property type="entry name" value="P-loop containing nucleotide triphosphate hydrolases"/>
    <property type="match status" value="1"/>
</dbReference>
<proteinExistence type="predicted"/>
<reference evidence="5" key="2">
    <citation type="submission" date="2015-02" db="EMBL/GenBank/DDBJ databases">
        <title>Physiological reanalysis, assessment of diazotrophy, and genome sequences of multiple isolates of Streptomyces thermoautotrophicus.</title>
        <authorList>
            <person name="MacKellar D.C."/>
            <person name="Lieber L."/>
            <person name="Norman J."/>
            <person name="Bolger A."/>
            <person name="Tobin C."/>
            <person name="Murray J.W."/>
            <person name="Friesen M."/>
            <person name="Prell J."/>
        </authorList>
    </citation>
    <scope>NUCLEOTIDE SEQUENCE [LARGE SCALE GENOMIC DNA]</scope>
    <source>
        <strain evidence="5">UBT1</strain>
    </source>
</reference>
<organism evidence="3 6">
    <name type="scientific">Carbonactinospora thermoautotrophica</name>
    <dbReference type="NCBI Taxonomy" id="1469144"/>
    <lineage>
        <taxon>Bacteria</taxon>
        <taxon>Bacillati</taxon>
        <taxon>Actinomycetota</taxon>
        <taxon>Actinomycetes</taxon>
        <taxon>Kitasatosporales</taxon>
        <taxon>Carbonactinosporaceae</taxon>
        <taxon>Carbonactinospora</taxon>
    </lineage>
</organism>
<evidence type="ECO:0000259" key="2">
    <source>
        <dbReference type="Pfam" id="PF20469"/>
    </source>
</evidence>
<evidence type="ECO:0000259" key="1">
    <source>
        <dbReference type="Pfam" id="PF13175"/>
    </source>
</evidence>
<dbReference type="PATRIC" id="fig|1469144.8.peg.483"/>
<dbReference type="Proteomes" id="UP000070598">
    <property type="component" value="Unassembled WGS sequence"/>
</dbReference>
<feature type="domain" description="Endonuclease GajA/Old nuclease/RecF-like AAA" evidence="1">
    <location>
        <begin position="155"/>
        <end position="356"/>
    </location>
</feature>
<dbReference type="Pfam" id="PF20469">
    <property type="entry name" value="OLD-like_TOPRIM"/>
    <property type="match status" value="1"/>
</dbReference>
<dbReference type="InterPro" id="IPR027417">
    <property type="entry name" value="P-loop_NTPase"/>
</dbReference>
<dbReference type="PANTHER" id="PTHR43581:SF4">
    <property type="entry name" value="ATP_GTP PHOSPHATASE"/>
    <property type="match status" value="1"/>
</dbReference>
<dbReference type="EMBL" id="JYIJ01000019">
    <property type="protein sequence ID" value="KWW97696.1"/>
    <property type="molecule type" value="Genomic_DNA"/>
</dbReference>
<gene>
    <name evidence="3" type="ORF">TH66_19465</name>
    <name evidence="4" type="ORF">TR74_14860</name>
</gene>
<evidence type="ECO:0000313" key="6">
    <source>
        <dbReference type="Proteomes" id="UP000070659"/>
    </source>
</evidence>
<dbReference type="Pfam" id="PF13175">
    <property type="entry name" value="AAA_15"/>
    <property type="match status" value="1"/>
</dbReference>
<dbReference type="InterPro" id="IPR034139">
    <property type="entry name" value="TOPRIM_OLD"/>
</dbReference>
<evidence type="ECO:0000313" key="5">
    <source>
        <dbReference type="Proteomes" id="UP000070598"/>
    </source>
</evidence>
<protein>
    <submittedName>
        <fullName evidence="3">Uncharacterized protein</fullName>
    </submittedName>
</protein>
<dbReference type="EMBL" id="JYIK01000976">
    <property type="protein sequence ID" value="KWX08472.1"/>
    <property type="molecule type" value="Genomic_DNA"/>
</dbReference>
<sequence length="666" mass="75024">MLRALDLFLTGGKVEDADRFDPAEPVRIEVRLEGIDERDLARIGDVRRERIAAELVDGALRLVRIFPVSGKASLKLVKLMPRELRFHSSTIEQNLKGKTRGELLAHVQKTYPELADRFQGTVSQATVREVIQEYVRLLPGEAKEWGDDELPVPESSIAQFLPEPIFIPAVKDLASDVKTADRSPFGKLLGLLLEDIKGEFGETEKLFHDLQLKLTRVDGEDHRLPQVRDVEAAVQKHLRQSFPQVSVALEIPPPELRTVLSSARFKVDDGVEGDFETKGDGLKRALVFAILRAYVEQRKRSTPDGQPQQEDTRPHLLLFEEPELYLHPKAQRQLFEALGEVAKRHTVVITTHSPNFLGPKATETFVKLVKRHDPVYGAKPFTQAHPVDVTGMGVKDLFQVVCHENNAAGFFSDVVLLVEGDSDLLVVSHLARVLNPAWDFARHPISLVRMQGKGNVRKFRDFFSRFGIKVAVLVDLDAIVNGFEGLGASEMTNDLRERLLREIKAVCTPEEKQPSGGVLREASRSAELQARWRNAESVRARYEARQASWEDLCQAVEQFFQWPAKEQRVRVLKEAAAPGVAELKRQLIEALRKEGIFVLERGEIEDYYPPSLPGRGKPSAAREFRKKASSREALLKMLAPDGDSPERCEFDEIFEAFFAWSGLPLE</sequence>
<name>A0A132MIN2_9ACTN</name>
<reference evidence="3 6" key="1">
    <citation type="submission" date="2015-02" db="EMBL/GenBank/DDBJ databases">
        <title>Physiological reanalysis, assessment of diazotrophy, and genome sequences of multiple isolates of Streptomyces thermoautotrophicus.</title>
        <authorList>
            <person name="MacKellar D.C."/>
            <person name="Lieber L."/>
            <person name="Norman J."/>
            <person name="Bolger A."/>
            <person name="Tobin C."/>
            <person name="Murray J.W."/>
            <person name="Prell J."/>
        </authorList>
    </citation>
    <scope>NUCLEOTIDE SEQUENCE [LARGE SCALE GENOMIC DNA]</scope>
    <source>
        <strain evidence="3 6">UBT1</strain>
    </source>
</reference>
<dbReference type="InterPro" id="IPR051396">
    <property type="entry name" value="Bact_Antivir_Def_Nuclease"/>
</dbReference>